<evidence type="ECO:0000313" key="2">
    <source>
        <dbReference type="Proteomes" id="UP000004506"/>
    </source>
</evidence>
<dbReference type="RefSeq" id="WP_004916175.1">
    <property type="nucleotide sequence ID" value="NZ_DS607638.1"/>
</dbReference>
<dbReference type="EMBL" id="ABJD02000013">
    <property type="protein sequence ID" value="EDU61887.1"/>
    <property type="molecule type" value="Genomic_DNA"/>
</dbReference>
<reference evidence="2" key="1">
    <citation type="submission" date="2008-04" db="EMBL/GenBank/DDBJ databases">
        <title>Draft genome sequence of Providencia stuartii (ATCC 25827).</title>
        <authorList>
            <person name="Sudarsanam P."/>
            <person name="Ley R."/>
            <person name="Guruge J."/>
            <person name="Turnbaugh P.J."/>
            <person name="Mahowald M."/>
            <person name="Liep D."/>
            <person name="Gordon J."/>
        </authorList>
    </citation>
    <scope>NUCLEOTIDE SEQUENCE [LARGE SCALE GENOMIC DNA]</scope>
    <source>
        <strain evidence="2">ATCC 25827</strain>
    </source>
</reference>
<dbReference type="Proteomes" id="UP000004506">
    <property type="component" value="Unassembled WGS sequence"/>
</dbReference>
<dbReference type="AlphaFoldDB" id="A0AA86Z4F1"/>
<comment type="caution">
    <text evidence="1">The sequence shown here is derived from an EMBL/GenBank/DDBJ whole genome shotgun (WGS) entry which is preliminary data.</text>
</comment>
<proteinExistence type="predicted"/>
<evidence type="ECO:0000313" key="1">
    <source>
        <dbReference type="EMBL" id="EDU61887.1"/>
    </source>
</evidence>
<organism evidence="1 2">
    <name type="scientific">Providencia stuartii ATCC 25827</name>
    <dbReference type="NCBI Taxonomy" id="471874"/>
    <lineage>
        <taxon>Bacteria</taxon>
        <taxon>Pseudomonadati</taxon>
        <taxon>Pseudomonadota</taxon>
        <taxon>Gammaproteobacteria</taxon>
        <taxon>Enterobacterales</taxon>
        <taxon>Morganellaceae</taxon>
        <taxon>Providencia</taxon>
    </lineage>
</organism>
<name>A0AA86Z4F1_PROST</name>
<reference evidence="2" key="2">
    <citation type="submission" date="2008-04" db="EMBL/GenBank/DDBJ databases">
        <title>Draft genome sequence of Providencia stuartii(ATCC 25827).</title>
        <authorList>
            <person name="Sudarsanam P."/>
            <person name="Ley R."/>
            <person name="Guruge J."/>
            <person name="Turnbaugh P.J."/>
            <person name="Mahowald M."/>
            <person name="Liep D."/>
            <person name="Gordon J."/>
        </authorList>
    </citation>
    <scope>NUCLEOTIDE SEQUENCE [LARGE SCALE GENOMIC DNA]</scope>
    <source>
        <strain evidence="2">ATCC 25827</strain>
    </source>
</reference>
<protein>
    <submittedName>
        <fullName evidence="1">Uncharacterized protein</fullName>
    </submittedName>
</protein>
<sequence length="63" mass="7112">MAFIHAVELLHLRDVGLSARHFKPDTALLQRMTERAFIQAFTPLSIHQGDIASPSNLTIKETR</sequence>
<reference evidence="1 2" key="3">
    <citation type="submission" date="2008-05" db="EMBL/GenBank/DDBJ databases">
        <authorList>
            <person name="Fulton L."/>
            <person name="Clifton S."/>
            <person name="Fulton B."/>
            <person name="Xu J."/>
            <person name="Minx P."/>
            <person name="Pepin K.H."/>
            <person name="Johnson M."/>
            <person name="Thiruvilangam P."/>
            <person name="Bhonagiri V."/>
            <person name="Nash W.E."/>
            <person name="Mardis E.R."/>
            <person name="Wilson R.K."/>
        </authorList>
    </citation>
    <scope>NUCLEOTIDE SEQUENCE [LARGE SCALE GENOMIC DNA]</scope>
    <source>
        <strain evidence="1 2">ATCC 25827</strain>
    </source>
</reference>
<accession>A0AA86Z4F1</accession>
<gene>
    <name evidence="1" type="ORF">PROSTU_00090</name>
</gene>